<reference evidence="6 7" key="1">
    <citation type="submission" date="2023-07" db="EMBL/GenBank/DDBJ databases">
        <title>Sequencing the genomes of 1000 actinobacteria strains.</title>
        <authorList>
            <person name="Klenk H.-P."/>
        </authorList>
    </citation>
    <scope>NUCLEOTIDE SEQUENCE [LARGE SCALE GENOMIC DNA]</scope>
    <source>
        <strain evidence="6 7">DSM 44388</strain>
    </source>
</reference>
<dbReference type="SUPFAM" id="SSF46689">
    <property type="entry name" value="Homeodomain-like"/>
    <property type="match status" value="1"/>
</dbReference>
<dbReference type="EMBL" id="JAUSQZ010000001">
    <property type="protein sequence ID" value="MDP9830823.1"/>
    <property type="molecule type" value="Genomic_DNA"/>
</dbReference>
<evidence type="ECO:0000313" key="6">
    <source>
        <dbReference type="EMBL" id="MDP9830823.1"/>
    </source>
</evidence>
<comment type="caution">
    <text evidence="6">The sequence shown here is derived from an EMBL/GenBank/DDBJ whole genome shotgun (WGS) entry which is preliminary data.</text>
</comment>
<dbReference type="PANTHER" id="PTHR46796:SF6">
    <property type="entry name" value="ARAC SUBFAMILY"/>
    <property type="match status" value="1"/>
</dbReference>
<feature type="domain" description="HTH araC/xylS-type" evidence="5">
    <location>
        <begin position="197"/>
        <end position="295"/>
    </location>
</feature>
<dbReference type="Pfam" id="PF14525">
    <property type="entry name" value="AraC_binding_2"/>
    <property type="match status" value="1"/>
</dbReference>
<keyword evidence="7" id="KW-1185">Reference proteome</keyword>
<evidence type="ECO:0000256" key="4">
    <source>
        <dbReference type="SAM" id="MobiDB-lite"/>
    </source>
</evidence>
<dbReference type="PRINTS" id="PR00032">
    <property type="entry name" value="HTHARAC"/>
</dbReference>
<dbReference type="PROSITE" id="PS01124">
    <property type="entry name" value="HTH_ARAC_FAMILY_2"/>
    <property type="match status" value="1"/>
</dbReference>
<feature type="region of interest" description="Disordered" evidence="4">
    <location>
        <begin position="291"/>
        <end position="313"/>
    </location>
</feature>
<keyword evidence="3" id="KW-0804">Transcription</keyword>
<dbReference type="InterPro" id="IPR009057">
    <property type="entry name" value="Homeodomain-like_sf"/>
</dbReference>
<evidence type="ECO:0000256" key="1">
    <source>
        <dbReference type="ARBA" id="ARBA00023015"/>
    </source>
</evidence>
<dbReference type="SMART" id="SM00342">
    <property type="entry name" value="HTH_ARAC"/>
    <property type="match status" value="1"/>
</dbReference>
<evidence type="ECO:0000256" key="3">
    <source>
        <dbReference type="ARBA" id="ARBA00023163"/>
    </source>
</evidence>
<accession>A0ABT9PDP7</accession>
<proteinExistence type="predicted"/>
<organism evidence="6 7">
    <name type="scientific">Kineosporia succinea</name>
    <dbReference type="NCBI Taxonomy" id="84632"/>
    <lineage>
        <taxon>Bacteria</taxon>
        <taxon>Bacillati</taxon>
        <taxon>Actinomycetota</taxon>
        <taxon>Actinomycetes</taxon>
        <taxon>Kineosporiales</taxon>
        <taxon>Kineosporiaceae</taxon>
        <taxon>Kineosporia</taxon>
    </lineage>
</organism>
<dbReference type="InterPro" id="IPR035418">
    <property type="entry name" value="AraC-bd_2"/>
</dbReference>
<gene>
    <name evidence="6" type="ORF">J2S57_006572</name>
</gene>
<protein>
    <submittedName>
        <fullName evidence="6">AraC-like DNA-binding protein</fullName>
    </submittedName>
</protein>
<dbReference type="InterPro" id="IPR020449">
    <property type="entry name" value="Tscrpt_reg_AraC-type_HTH"/>
</dbReference>
<dbReference type="Proteomes" id="UP001235712">
    <property type="component" value="Unassembled WGS sequence"/>
</dbReference>
<sequence length="313" mass="33506">MLITSPDTWAATLATTGLPPLRSRAPLEGAFRGRMVTGRLGPVHIAGFDTPPGDCVRDEDGVRDRDRPFCQVDMIVAGQARVEQPGGTAELSAGDLVVVDPARPVRVRSGWSRHLSLLVPRRLLEADTRALAGRRLSGAHGSGALMMPLVKAALGSIETFAPQEATRTGTMIAGVLDSALAGQFGDPGHTEDETLRTRVRAHITARLHDPGLSPGSVAAAHHISLSRLHKLFRDQPLTVAALIRAGRLERCRDDLVAGRLPVAVVGTRWGFTDPAHFSRAFKAAYGTSPSGYRRRYPGGMSPRSRTDRHGGAH</sequence>
<name>A0ABT9PDP7_9ACTN</name>
<dbReference type="InterPro" id="IPR050204">
    <property type="entry name" value="AraC_XylS_family_regulators"/>
</dbReference>
<evidence type="ECO:0000256" key="2">
    <source>
        <dbReference type="ARBA" id="ARBA00023125"/>
    </source>
</evidence>
<dbReference type="Gene3D" id="1.10.10.60">
    <property type="entry name" value="Homeodomain-like"/>
    <property type="match status" value="1"/>
</dbReference>
<keyword evidence="2" id="KW-0238">DNA-binding</keyword>
<dbReference type="RefSeq" id="WP_307250006.1">
    <property type="nucleotide sequence ID" value="NZ_JAUSQZ010000001.1"/>
</dbReference>
<evidence type="ECO:0000313" key="7">
    <source>
        <dbReference type="Proteomes" id="UP001235712"/>
    </source>
</evidence>
<evidence type="ECO:0000259" key="5">
    <source>
        <dbReference type="PROSITE" id="PS01124"/>
    </source>
</evidence>
<dbReference type="PANTHER" id="PTHR46796">
    <property type="entry name" value="HTH-TYPE TRANSCRIPTIONAL ACTIVATOR RHAS-RELATED"/>
    <property type="match status" value="1"/>
</dbReference>
<dbReference type="Pfam" id="PF12833">
    <property type="entry name" value="HTH_18"/>
    <property type="match status" value="1"/>
</dbReference>
<keyword evidence="1" id="KW-0805">Transcription regulation</keyword>
<dbReference type="InterPro" id="IPR018060">
    <property type="entry name" value="HTH_AraC"/>
</dbReference>
<feature type="compositionally biased region" description="Basic and acidic residues" evidence="4">
    <location>
        <begin position="304"/>
        <end position="313"/>
    </location>
</feature>